<dbReference type="InterPro" id="IPR012709">
    <property type="entry name" value="PrpF"/>
</dbReference>
<dbReference type="EMBL" id="BRLH01000001">
    <property type="protein sequence ID" value="GKX54676.1"/>
    <property type="molecule type" value="Genomic_DNA"/>
</dbReference>
<evidence type="ECO:0000313" key="4">
    <source>
        <dbReference type="Proteomes" id="UP001058124"/>
    </source>
</evidence>
<dbReference type="GO" id="GO:0016853">
    <property type="term" value="F:isomerase activity"/>
    <property type="evidence" value="ECO:0007669"/>
    <property type="project" value="UniProtKB-KW"/>
</dbReference>
<reference evidence="3" key="1">
    <citation type="submission" date="2022-06" db="EMBL/GenBank/DDBJ databases">
        <title>Draft genome sequences of Leminorella grimontii str. JCM5902.</title>
        <authorList>
            <person name="Wakabayashi Y."/>
            <person name="Kojima K."/>
        </authorList>
    </citation>
    <scope>NUCLEOTIDE SEQUENCE</scope>
    <source>
        <strain evidence="3">JCM 5902</strain>
    </source>
</reference>
<dbReference type="NCBIfam" id="TIGR02334">
    <property type="entry name" value="prpF"/>
    <property type="match status" value="1"/>
</dbReference>
<dbReference type="Gene3D" id="3.10.310.10">
    <property type="entry name" value="Diaminopimelate Epimerase, Chain A, domain 1"/>
    <property type="match status" value="2"/>
</dbReference>
<dbReference type="PANTHER" id="PTHR43709:SF2">
    <property type="entry name" value="DUF453 DOMAIN PROTEIN (AFU_ORTHOLOGUE AFUA_6G00360)"/>
    <property type="match status" value="1"/>
</dbReference>
<evidence type="ECO:0000256" key="1">
    <source>
        <dbReference type="ARBA" id="ARBA00007673"/>
    </source>
</evidence>
<dbReference type="SUPFAM" id="SSF54506">
    <property type="entry name" value="Diaminopimelate epimerase-like"/>
    <property type="match status" value="2"/>
</dbReference>
<comment type="caution">
    <text evidence="3">The sequence shown here is derived from an EMBL/GenBank/DDBJ whole genome shotgun (WGS) entry which is preliminary data.</text>
</comment>
<proteinExistence type="inferred from homology"/>
<keyword evidence="2 3" id="KW-0413">Isomerase</keyword>
<keyword evidence="4" id="KW-1185">Reference proteome</keyword>
<protein>
    <submittedName>
        <fullName evidence="3">2-methyl-aconitate isomerase</fullName>
    </submittedName>
</protein>
<dbReference type="PANTHER" id="PTHR43709">
    <property type="entry name" value="ACONITATE ISOMERASE-RELATED"/>
    <property type="match status" value="1"/>
</dbReference>
<dbReference type="InterPro" id="IPR007400">
    <property type="entry name" value="PrpF-like"/>
</dbReference>
<dbReference type="Pfam" id="PF04303">
    <property type="entry name" value="PrpF"/>
    <property type="match status" value="1"/>
</dbReference>
<name>A0AAV5N1P5_9GAMM</name>
<organism evidence="3 4">
    <name type="scientific">Leminorella grimontii</name>
    <dbReference type="NCBI Taxonomy" id="82981"/>
    <lineage>
        <taxon>Bacteria</taxon>
        <taxon>Pseudomonadati</taxon>
        <taxon>Pseudomonadota</taxon>
        <taxon>Gammaproteobacteria</taxon>
        <taxon>Enterobacterales</taxon>
        <taxon>Budviciaceae</taxon>
        <taxon>Leminorella</taxon>
    </lineage>
</organism>
<comment type="similarity">
    <text evidence="1">Belongs to the PrpF family.</text>
</comment>
<sequence length="376" mass="39837">MRGGTSKGLFFLKEWLPEDPVARDRLLLRAMGSPDPFATQIDGMGGATSSTSKVVIISRSQRADSDVDYLFGQVAINQPTVDWSGNCGNLTAAVGPFAVSQGLVHAPENGMAEVRIWQANIHARIISHFPMRDGIPQEEGDFQLDGIPFPGAEIVIDYLDPCGASDSNQPVFPTGNVIDNIDVPGIGPVSVTMMNAANPAVFIHASTLGLSGTELPVEINGNQSLLAQAELIRATAAVRMGLAKDLEDASRNRLHTPKLIYLAKPTGYLSTGGVCVEAETLDVNARIFSMGKLHHAMTGTGAIGIAAAAAIPGTLVQQLLSEPRGQQLTMGHPAGRVQVGVKAENSGSQWRIVKATMSRTARRIMVGEVFVPNDVV</sequence>
<accession>A0AAV5N1P5</accession>
<gene>
    <name evidence="3" type="primary">prpF</name>
    <name evidence="3" type="ORF">SOASR030_07880</name>
</gene>
<dbReference type="AlphaFoldDB" id="A0AAV5N1P5"/>
<evidence type="ECO:0000256" key="2">
    <source>
        <dbReference type="ARBA" id="ARBA00023235"/>
    </source>
</evidence>
<dbReference type="Proteomes" id="UP001058124">
    <property type="component" value="Unassembled WGS sequence"/>
</dbReference>
<evidence type="ECO:0000313" key="3">
    <source>
        <dbReference type="EMBL" id="GKX54676.1"/>
    </source>
</evidence>
<dbReference type="GO" id="GO:0019629">
    <property type="term" value="P:propionate catabolic process, 2-methylcitrate cycle"/>
    <property type="evidence" value="ECO:0007669"/>
    <property type="project" value="InterPro"/>
</dbReference>